<dbReference type="InterPro" id="IPR019896">
    <property type="entry name" value="Polysacch_pyruvyl_Trfase_CsaB"/>
</dbReference>
<feature type="domain" description="Polysaccharide pyruvyl transferase" evidence="2">
    <location>
        <begin position="14"/>
        <end position="296"/>
    </location>
</feature>
<dbReference type="SUPFAM" id="SSF53756">
    <property type="entry name" value="UDP-Glycosyltransferase/glycogen phosphorylase"/>
    <property type="match status" value="1"/>
</dbReference>
<keyword evidence="1" id="KW-0472">Membrane</keyword>
<dbReference type="Proteomes" id="UP000215383">
    <property type="component" value="Chromosome 1"/>
</dbReference>
<feature type="transmembrane region" description="Helical" evidence="1">
    <location>
        <begin position="272"/>
        <end position="294"/>
    </location>
</feature>
<dbReference type="EMBL" id="LT906446">
    <property type="protein sequence ID" value="SNU96902.1"/>
    <property type="molecule type" value="Genomic_DNA"/>
</dbReference>
<keyword evidence="4" id="KW-1185">Reference proteome</keyword>
<evidence type="ECO:0000313" key="3">
    <source>
        <dbReference type="EMBL" id="SNU96902.1"/>
    </source>
</evidence>
<keyword evidence="1" id="KW-0812">Transmembrane</keyword>
<gene>
    <name evidence="3" type="ORF">SAMEA4364220_00663</name>
</gene>
<evidence type="ECO:0000256" key="1">
    <source>
        <dbReference type="SAM" id="Phobius"/>
    </source>
</evidence>
<sequence>MSNIVISGYYGSKNAGDEAMLSAMLEIFSELDPKLNITVISSDPDYTKIRHGVNAVNWLNVIDILKVLYKADLLISGGGSLLQNVTSGRSLYYYMGILFLAKLVRTPIMLYAQGIGPIYGRFARRLMRWFGNHSSLITVRDEDSLKELAMLKIIKPPIKATADPVLAIKPVDKQAGKNIFLKAHVDISKPIIGISVREWRDWTHYKEIIAQAADCATEEFNAQIVFMPMQYPEDVKAAKQIAAKMKNPVYILKEDFTTAQLMSLVGNMDLMIGIRLHALIFAGVMGTPMIGISYDPKIDRFLKSIDEEVAGDLQNITVDALMEQIRQKWHYKECYRQANLKRMKNLRILAKSNAEMALDFINRQK</sequence>
<dbReference type="eggNOG" id="COG2327">
    <property type="taxonomic scope" value="Bacteria"/>
</dbReference>
<keyword evidence="1" id="KW-1133">Transmembrane helix</keyword>
<name>A0A239THB8_9FIRM</name>
<evidence type="ECO:0000259" key="2">
    <source>
        <dbReference type="Pfam" id="PF04230"/>
    </source>
</evidence>
<organism evidence="3 4">
    <name type="scientific">Megamonas hypermegale</name>
    <dbReference type="NCBI Taxonomy" id="158847"/>
    <lineage>
        <taxon>Bacteria</taxon>
        <taxon>Bacillati</taxon>
        <taxon>Bacillota</taxon>
        <taxon>Negativicutes</taxon>
        <taxon>Selenomonadales</taxon>
        <taxon>Selenomonadaceae</taxon>
        <taxon>Megamonas</taxon>
    </lineage>
</organism>
<proteinExistence type="predicted"/>
<dbReference type="GeneID" id="78506691"/>
<dbReference type="InterPro" id="IPR007345">
    <property type="entry name" value="Polysacch_pyruvyl_Trfase"/>
</dbReference>
<dbReference type="RefSeq" id="WP_027889703.1">
    <property type="nucleotide sequence ID" value="NZ_LT906446.1"/>
</dbReference>
<dbReference type="PANTHER" id="PTHR36836">
    <property type="entry name" value="COLANIC ACID BIOSYNTHESIS PROTEIN WCAK"/>
    <property type="match status" value="1"/>
</dbReference>
<evidence type="ECO:0000313" key="4">
    <source>
        <dbReference type="Proteomes" id="UP000215383"/>
    </source>
</evidence>
<protein>
    <submittedName>
        <fullName evidence="3">Colanic acid biosynthesis protein</fullName>
    </submittedName>
</protein>
<dbReference type="Pfam" id="PF04230">
    <property type="entry name" value="PS_pyruv_trans"/>
    <property type="match status" value="1"/>
</dbReference>
<dbReference type="PANTHER" id="PTHR36836:SF1">
    <property type="entry name" value="COLANIC ACID BIOSYNTHESIS PROTEIN WCAK"/>
    <property type="match status" value="1"/>
</dbReference>
<accession>A0A239THB8</accession>
<reference evidence="3 4" key="1">
    <citation type="submission" date="2017-06" db="EMBL/GenBank/DDBJ databases">
        <authorList>
            <consortium name="Pathogen Informatics"/>
        </authorList>
    </citation>
    <scope>NUCLEOTIDE SEQUENCE [LARGE SCALE GENOMIC DNA]</scope>
    <source>
        <strain evidence="3 4">NCTC10570</strain>
    </source>
</reference>
<dbReference type="Gene3D" id="3.40.50.2000">
    <property type="entry name" value="Glycogen Phosphorylase B"/>
    <property type="match status" value="1"/>
</dbReference>
<dbReference type="AlphaFoldDB" id="A0A239THB8"/>
<dbReference type="NCBIfam" id="TIGR03609">
    <property type="entry name" value="S_layer_CsaB"/>
    <property type="match status" value="1"/>
</dbReference>